<dbReference type="InterPro" id="IPR009061">
    <property type="entry name" value="DNA-bd_dom_put_sf"/>
</dbReference>
<evidence type="ECO:0000313" key="7">
    <source>
        <dbReference type="EMBL" id="HIW80790.1"/>
    </source>
</evidence>
<dbReference type="CDD" id="cd00592">
    <property type="entry name" value="HTH_MerR-like"/>
    <property type="match status" value="1"/>
</dbReference>
<sequence>MKEYYKINEISKLYGIGADSLRYYEKLGVIKPKRDQNGYRLYGLKDMYKLNLIRDLRSLDFSMSQIREYLEKQSIDNTLSLLKQELELVRLTMEELEEKERCLQKRLAGLHEALSVKPDVMEIIHIPLRKCVQIMEHITRDEEMDFVMKKLHRRHEDKVKDFGNQTVGARFDMERLRQGASNVYDSVFFVLEEDAGLYDFELPEGNYLSYFYKGSYLQNGRRVKEALSWLEEKGLYASGAAFELYAIDNRDTSLEEEFLTEIQIPVSAASSRASKP</sequence>
<proteinExistence type="predicted"/>
<evidence type="ECO:0000256" key="3">
    <source>
        <dbReference type="ARBA" id="ARBA00023125"/>
    </source>
</evidence>
<dbReference type="GO" id="GO:0003700">
    <property type="term" value="F:DNA-binding transcription factor activity"/>
    <property type="evidence" value="ECO:0007669"/>
    <property type="project" value="InterPro"/>
</dbReference>
<dbReference type="InterPro" id="IPR010499">
    <property type="entry name" value="AraC_E-bd"/>
</dbReference>
<dbReference type="InterPro" id="IPR000551">
    <property type="entry name" value="MerR-type_HTH_dom"/>
</dbReference>
<dbReference type="InterPro" id="IPR029442">
    <property type="entry name" value="GyrI-like"/>
</dbReference>
<dbReference type="Proteomes" id="UP000824265">
    <property type="component" value="Unassembled WGS sequence"/>
</dbReference>
<comment type="caution">
    <text evidence="7">The sequence shown here is derived from an EMBL/GenBank/DDBJ whole genome shotgun (WGS) entry which is preliminary data.</text>
</comment>
<evidence type="ECO:0000256" key="2">
    <source>
        <dbReference type="ARBA" id="ARBA00023015"/>
    </source>
</evidence>
<reference evidence="7" key="2">
    <citation type="submission" date="2021-04" db="EMBL/GenBank/DDBJ databases">
        <authorList>
            <person name="Gilroy R."/>
        </authorList>
    </citation>
    <scope>NUCLEOTIDE SEQUENCE</scope>
    <source>
        <strain evidence="7">CHK195-6426</strain>
    </source>
</reference>
<dbReference type="Gene3D" id="3.20.80.10">
    <property type="entry name" value="Regulatory factor, effector binding domain"/>
    <property type="match status" value="1"/>
</dbReference>
<organism evidence="7 8">
    <name type="scientific">Candidatus Acetatifactor stercoripullorum</name>
    <dbReference type="NCBI Taxonomy" id="2838414"/>
    <lineage>
        <taxon>Bacteria</taxon>
        <taxon>Bacillati</taxon>
        <taxon>Bacillota</taxon>
        <taxon>Clostridia</taxon>
        <taxon>Lachnospirales</taxon>
        <taxon>Lachnospiraceae</taxon>
        <taxon>Acetatifactor</taxon>
    </lineage>
</organism>
<dbReference type="AlphaFoldDB" id="A0A9D1UBX8"/>
<dbReference type="Pfam" id="PF13411">
    <property type="entry name" value="MerR_1"/>
    <property type="match status" value="1"/>
</dbReference>
<dbReference type="EMBL" id="DXGH01000027">
    <property type="protein sequence ID" value="HIW80790.1"/>
    <property type="molecule type" value="Genomic_DNA"/>
</dbReference>
<evidence type="ECO:0000313" key="8">
    <source>
        <dbReference type="Proteomes" id="UP000824265"/>
    </source>
</evidence>
<dbReference type="Pfam" id="PF06445">
    <property type="entry name" value="GyrI-like"/>
    <property type="match status" value="1"/>
</dbReference>
<keyword evidence="1" id="KW-0678">Repressor</keyword>
<dbReference type="InterPro" id="IPR011256">
    <property type="entry name" value="Reg_factor_effector_dom_sf"/>
</dbReference>
<evidence type="ECO:0000256" key="5">
    <source>
        <dbReference type="SAM" id="Coils"/>
    </source>
</evidence>
<feature type="domain" description="HTH merR-type" evidence="6">
    <location>
        <begin position="4"/>
        <end position="72"/>
    </location>
</feature>
<name>A0A9D1UBX8_9FIRM</name>
<evidence type="ECO:0000256" key="4">
    <source>
        <dbReference type="ARBA" id="ARBA00023163"/>
    </source>
</evidence>
<dbReference type="SMART" id="SM00422">
    <property type="entry name" value="HTH_MERR"/>
    <property type="match status" value="1"/>
</dbReference>
<dbReference type="GO" id="GO:0003677">
    <property type="term" value="F:DNA binding"/>
    <property type="evidence" value="ECO:0007669"/>
    <property type="project" value="UniProtKB-KW"/>
</dbReference>
<keyword evidence="5" id="KW-0175">Coiled coil</keyword>
<dbReference type="SMART" id="SM00871">
    <property type="entry name" value="AraC_E_bind"/>
    <property type="match status" value="1"/>
</dbReference>
<keyword evidence="4" id="KW-0804">Transcription</keyword>
<dbReference type="SUPFAM" id="SSF55136">
    <property type="entry name" value="Probable bacterial effector-binding domain"/>
    <property type="match status" value="1"/>
</dbReference>
<dbReference type="Gene3D" id="1.10.1660.10">
    <property type="match status" value="1"/>
</dbReference>
<evidence type="ECO:0000256" key="1">
    <source>
        <dbReference type="ARBA" id="ARBA00022491"/>
    </source>
</evidence>
<protein>
    <submittedName>
        <fullName evidence="7">MerR family transcriptional regulator</fullName>
    </submittedName>
</protein>
<dbReference type="PANTHER" id="PTHR30204">
    <property type="entry name" value="REDOX-CYCLING DRUG-SENSING TRANSCRIPTIONAL ACTIVATOR SOXR"/>
    <property type="match status" value="1"/>
</dbReference>
<gene>
    <name evidence="7" type="ORF">H9742_04540</name>
</gene>
<dbReference type="PANTHER" id="PTHR30204:SF69">
    <property type="entry name" value="MERR-FAMILY TRANSCRIPTIONAL REGULATOR"/>
    <property type="match status" value="1"/>
</dbReference>
<dbReference type="PROSITE" id="PS50937">
    <property type="entry name" value="HTH_MERR_2"/>
    <property type="match status" value="1"/>
</dbReference>
<keyword evidence="2" id="KW-0805">Transcription regulation</keyword>
<feature type="coiled-coil region" evidence="5">
    <location>
        <begin position="79"/>
        <end position="113"/>
    </location>
</feature>
<dbReference type="InterPro" id="IPR047057">
    <property type="entry name" value="MerR_fam"/>
</dbReference>
<accession>A0A9D1UBX8</accession>
<keyword evidence="3" id="KW-0238">DNA-binding</keyword>
<dbReference type="SUPFAM" id="SSF46955">
    <property type="entry name" value="Putative DNA-binding domain"/>
    <property type="match status" value="1"/>
</dbReference>
<reference evidence="7" key="1">
    <citation type="journal article" date="2021" name="PeerJ">
        <title>Extensive microbial diversity within the chicken gut microbiome revealed by metagenomics and culture.</title>
        <authorList>
            <person name="Gilroy R."/>
            <person name="Ravi A."/>
            <person name="Getino M."/>
            <person name="Pursley I."/>
            <person name="Horton D.L."/>
            <person name="Alikhan N.F."/>
            <person name="Baker D."/>
            <person name="Gharbi K."/>
            <person name="Hall N."/>
            <person name="Watson M."/>
            <person name="Adriaenssens E.M."/>
            <person name="Foster-Nyarko E."/>
            <person name="Jarju S."/>
            <person name="Secka A."/>
            <person name="Antonio M."/>
            <person name="Oren A."/>
            <person name="Chaudhuri R.R."/>
            <person name="La Ragione R."/>
            <person name="Hildebrand F."/>
            <person name="Pallen M.J."/>
        </authorList>
    </citation>
    <scope>NUCLEOTIDE SEQUENCE</scope>
    <source>
        <strain evidence="7">CHK195-6426</strain>
    </source>
</reference>
<evidence type="ECO:0000259" key="6">
    <source>
        <dbReference type="PROSITE" id="PS50937"/>
    </source>
</evidence>